<dbReference type="InParanoid" id="A0A2P6NNH0"/>
<sequence length="126" mass="14995">MLHIPDELWIDVFIFLPASACFTSRTFLDAARHIISRMSDSNWWRHRKQLPVGNKDVIQWWLSNIREPTRLEVFEAIQRGDAEAIDLLGWDDEKLSLRHQLLIRKDEQEPDWCWEDILREAAIRGS</sequence>
<dbReference type="AlphaFoldDB" id="A0A2P6NNH0"/>
<evidence type="ECO:0008006" key="3">
    <source>
        <dbReference type="Google" id="ProtNLM"/>
    </source>
</evidence>
<comment type="caution">
    <text evidence="1">The sequence shown here is derived from an EMBL/GenBank/DDBJ whole genome shotgun (WGS) entry which is preliminary data.</text>
</comment>
<evidence type="ECO:0000313" key="1">
    <source>
        <dbReference type="EMBL" id="PRP85503.1"/>
    </source>
</evidence>
<dbReference type="Proteomes" id="UP000241769">
    <property type="component" value="Unassembled WGS sequence"/>
</dbReference>
<protein>
    <recommendedName>
        <fullName evidence="3">F-box domain-containing protein</fullName>
    </recommendedName>
</protein>
<gene>
    <name evidence="1" type="ORF">PROFUN_06872</name>
</gene>
<proteinExistence type="predicted"/>
<dbReference type="EMBL" id="MDYQ01000044">
    <property type="protein sequence ID" value="PRP85503.1"/>
    <property type="molecule type" value="Genomic_DNA"/>
</dbReference>
<accession>A0A2P6NNH0</accession>
<keyword evidence="2" id="KW-1185">Reference proteome</keyword>
<evidence type="ECO:0000313" key="2">
    <source>
        <dbReference type="Proteomes" id="UP000241769"/>
    </source>
</evidence>
<organism evidence="1 2">
    <name type="scientific">Planoprotostelium fungivorum</name>
    <dbReference type="NCBI Taxonomy" id="1890364"/>
    <lineage>
        <taxon>Eukaryota</taxon>
        <taxon>Amoebozoa</taxon>
        <taxon>Evosea</taxon>
        <taxon>Variosea</taxon>
        <taxon>Cavosteliida</taxon>
        <taxon>Cavosteliaceae</taxon>
        <taxon>Planoprotostelium</taxon>
    </lineage>
</organism>
<reference evidence="1 2" key="1">
    <citation type="journal article" date="2018" name="Genome Biol. Evol.">
        <title>Multiple Roots of Fruiting Body Formation in Amoebozoa.</title>
        <authorList>
            <person name="Hillmann F."/>
            <person name="Forbes G."/>
            <person name="Novohradska S."/>
            <person name="Ferling I."/>
            <person name="Riege K."/>
            <person name="Groth M."/>
            <person name="Westermann M."/>
            <person name="Marz M."/>
            <person name="Spaller T."/>
            <person name="Winckler T."/>
            <person name="Schaap P."/>
            <person name="Glockner G."/>
        </authorList>
    </citation>
    <scope>NUCLEOTIDE SEQUENCE [LARGE SCALE GENOMIC DNA]</scope>
    <source>
        <strain evidence="1 2">Jena</strain>
    </source>
</reference>
<name>A0A2P6NNH0_9EUKA</name>